<feature type="modified residue" description="4-aspartylphosphate" evidence="2">
    <location>
        <position position="59"/>
    </location>
</feature>
<dbReference type="Gene3D" id="1.10.10.10">
    <property type="entry name" value="Winged helix-like DNA-binding domain superfamily/Winged helix DNA-binding domain"/>
    <property type="match status" value="1"/>
</dbReference>
<dbReference type="SUPFAM" id="SSF52172">
    <property type="entry name" value="CheY-like"/>
    <property type="match status" value="1"/>
</dbReference>
<feature type="DNA-binding region" description="OmpR/PhoB-type" evidence="3">
    <location>
        <begin position="139"/>
        <end position="239"/>
    </location>
</feature>
<dbReference type="PROSITE" id="PS50110">
    <property type="entry name" value="RESPONSE_REGULATORY"/>
    <property type="match status" value="1"/>
</dbReference>
<keyword evidence="2" id="KW-0597">Phosphoprotein</keyword>
<feature type="domain" description="Response regulatory" evidence="4">
    <location>
        <begin position="10"/>
        <end position="123"/>
    </location>
</feature>
<dbReference type="InterPro" id="IPR011006">
    <property type="entry name" value="CheY-like_superfamily"/>
</dbReference>
<name>A0ABS7ML96_9ACTN</name>
<evidence type="ECO:0000313" key="6">
    <source>
        <dbReference type="EMBL" id="MBY4798135.1"/>
    </source>
</evidence>
<reference evidence="6 7" key="1">
    <citation type="submission" date="2021-08" db="EMBL/GenBank/DDBJ databases">
        <title>Collinsella faecalis sp. nov. isolated from swine faeces.</title>
        <authorList>
            <person name="Oh B.S."/>
            <person name="Lee J.H."/>
        </authorList>
    </citation>
    <scope>NUCLEOTIDE SEQUENCE [LARGE SCALE GENOMIC DNA]</scope>
    <source>
        <strain evidence="6 7">AGMB00827</strain>
    </source>
</reference>
<feature type="domain" description="OmpR/PhoB-type" evidence="5">
    <location>
        <begin position="139"/>
        <end position="239"/>
    </location>
</feature>
<dbReference type="CDD" id="cd00383">
    <property type="entry name" value="trans_reg_C"/>
    <property type="match status" value="1"/>
</dbReference>
<proteinExistence type="predicted"/>
<evidence type="ECO:0000259" key="4">
    <source>
        <dbReference type="PROSITE" id="PS50110"/>
    </source>
</evidence>
<dbReference type="Gene3D" id="6.10.250.690">
    <property type="match status" value="1"/>
</dbReference>
<dbReference type="Pfam" id="PF00072">
    <property type="entry name" value="Response_reg"/>
    <property type="match status" value="1"/>
</dbReference>
<sequence length="244" mass="26732">MTSAHNDKALILLVEDDDAVRRLITCALELNNYRILCAKTGQAGIMEAVSNQPDLILLDLGLPDIDGLELIDRVRGWSSVPIIVISARVEDTDKIGALDAGADDYLTKPFSVDEMLARVRVALRRTKTALEGSESGGGDAIFSNGPLRLDYGAGIASVKGAELHLTPTEYRLLVLLAKNCGRVLTHAYITREIWGTSWEGDVASLRVYMAALRKKIERADEANQKLIQTHVGVGYRMVRIESED</sequence>
<dbReference type="RefSeq" id="WP_222199859.1">
    <property type="nucleotide sequence ID" value="NZ_JAIMFO010000008.1"/>
</dbReference>
<dbReference type="Pfam" id="PF00486">
    <property type="entry name" value="Trans_reg_C"/>
    <property type="match status" value="1"/>
</dbReference>
<dbReference type="PANTHER" id="PTHR48111:SF50">
    <property type="entry name" value="KDP OPERON TRANSCRIPTIONAL REGULATORY PROTEIN KDPE"/>
    <property type="match status" value="1"/>
</dbReference>
<dbReference type="InterPro" id="IPR016032">
    <property type="entry name" value="Sig_transdc_resp-reg_C-effctor"/>
</dbReference>
<dbReference type="InterPro" id="IPR001789">
    <property type="entry name" value="Sig_transdc_resp-reg_receiver"/>
</dbReference>
<dbReference type="InterPro" id="IPR001867">
    <property type="entry name" value="OmpR/PhoB-type_DNA-bd"/>
</dbReference>
<keyword evidence="1 3" id="KW-0238">DNA-binding</keyword>
<evidence type="ECO:0000256" key="2">
    <source>
        <dbReference type="PROSITE-ProRule" id="PRU00169"/>
    </source>
</evidence>
<organism evidence="6 7">
    <name type="scientific">Collinsella ureilytica</name>
    <dbReference type="NCBI Taxonomy" id="2869515"/>
    <lineage>
        <taxon>Bacteria</taxon>
        <taxon>Bacillati</taxon>
        <taxon>Actinomycetota</taxon>
        <taxon>Coriobacteriia</taxon>
        <taxon>Coriobacteriales</taxon>
        <taxon>Coriobacteriaceae</taxon>
        <taxon>Collinsella</taxon>
    </lineage>
</organism>
<dbReference type="PROSITE" id="PS51755">
    <property type="entry name" value="OMPR_PHOB"/>
    <property type="match status" value="1"/>
</dbReference>
<dbReference type="InterPro" id="IPR039420">
    <property type="entry name" value="WalR-like"/>
</dbReference>
<dbReference type="SUPFAM" id="SSF46894">
    <property type="entry name" value="C-terminal effector domain of the bipartite response regulators"/>
    <property type="match status" value="1"/>
</dbReference>
<dbReference type="SMART" id="SM00448">
    <property type="entry name" value="REC"/>
    <property type="match status" value="1"/>
</dbReference>
<dbReference type="EMBL" id="JAIMFO010000008">
    <property type="protein sequence ID" value="MBY4798135.1"/>
    <property type="molecule type" value="Genomic_DNA"/>
</dbReference>
<dbReference type="InterPro" id="IPR036388">
    <property type="entry name" value="WH-like_DNA-bd_sf"/>
</dbReference>
<evidence type="ECO:0000256" key="3">
    <source>
        <dbReference type="PROSITE-ProRule" id="PRU01091"/>
    </source>
</evidence>
<accession>A0ABS7ML96</accession>
<gene>
    <name evidence="6" type="ORF">K6V98_07230</name>
</gene>
<protein>
    <submittedName>
        <fullName evidence="6">Response regulator transcription factor</fullName>
    </submittedName>
</protein>
<comment type="caution">
    <text evidence="6">The sequence shown here is derived from an EMBL/GenBank/DDBJ whole genome shotgun (WGS) entry which is preliminary data.</text>
</comment>
<dbReference type="CDD" id="cd17620">
    <property type="entry name" value="REC_OmpR_KdpE-like"/>
    <property type="match status" value="1"/>
</dbReference>
<evidence type="ECO:0000259" key="5">
    <source>
        <dbReference type="PROSITE" id="PS51755"/>
    </source>
</evidence>
<evidence type="ECO:0000256" key="1">
    <source>
        <dbReference type="ARBA" id="ARBA00023125"/>
    </source>
</evidence>
<dbReference type="SMART" id="SM00862">
    <property type="entry name" value="Trans_reg_C"/>
    <property type="match status" value="1"/>
</dbReference>
<dbReference type="Gene3D" id="3.40.50.2300">
    <property type="match status" value="1"/>
</dbReference>
<keyword evidence="7" id="KW-1185">Reference proteome</keyword>
<dbReference type="PANTHER" id="PTHR48111">
    <property type="entry name" value="REGULATOR OF RPOS"/>
    <property type="match status" value="1"/>
</dbReference>
<evidence type="ECO:0000313" key="7">
    <source>
        <dbReference type="Proteomes" id="UP000700908"/>
    </source>
</evidence>
<dbReference type="Proteomes" id="UP000700908">
    <property type="component" value="Unassembled WGS sequence"/>
</dbReference>